<accession>A0A0C3CY62</accession>
<evidence type="ECO:0000256" key="1">
    <source>
        <dbReference type="SAM" id="Phobius"/>
    </source>
</evidence>
<proteinExistence type="predicted"/>
<dbReference type="Proteomes" id="UP000053424">
    <property type="component" value="Unassembled WGS sequence"/>
</dbReference>
<keyword evidence="1" id="KW-0472">Membrane</keyword>
<reference evidence="3 4" key="1">
    <citation type="submission" date="2014-04" db="EMBL/GenBank/DDBJ databases">
        <authorList>
            <consortium name="DOE Joint Genome Institute"/>
            <person name="Kuo A."/>
            <person name="Gay G."/>
            <person name="Dore J."/>
            <person name="Kohler A."/>
            <person name="Nagy L.G."/>
            <person name="Floudas D."/>
            <person name="Copeland A."/>
            <person name="Barry K.W."/>
            <person name="Cichocki N."/>
            <person name="Veneault-Fourrey C."/>
            <person name="LaButti K."/>
            <person name="Lindquist E.A."/>
            <person name="Lipzen A."/>
            <person name="Lundell T."/>
            <person name="Morin E."/>
            <person name="Murat C."/>
            <person name="Sun H."/>
            <person name="Tunlid A."/>
            <person name="Henrissat B."/>
            <person name="Grigoriev I.V."/>
            <person name="Hibbett D.S."/>
            <person name="Martin F."/>
            <person name="Nordberg H.P."/>
            <person name="Cantor M.N."/>
            <person name="Hua S.X."/>
        </authorList>
    </citation>
    <scope>NUCLEOTIDE SEQUENCE [LARGE SCALE GENOMIC DNA]</scope>
    <source>
        <strain evidence="4">h7</strain>
    </source>
</reference>
<name>A0A0C3CY62_HEBCY</name>
<keyword evidence="2" id="KW-0732">Signal</keyword>
<sequence length="108" mass="12188">MIVLIVVAYFLLSIVNAISTSPFPNRSILSYPQRSKSPIFRYTVPLYSNPLPFVFDFGLVLSRHRSSGSRGKPTYPPYPLLIVFVFLFCLSWASCILWACTPGSCLYT</sequence>
<gene>
    <name evidence="3" type="ORF">M413DRAFT_85683</name>
</gene>
<dbReference type="AlphaFoldDB" id="A0A0C3CY62"/>
<feature type="signal peptide" evidence="2">
    <location>
        <begin position="1"/>
        <end position="17"/>
    </location>
</feature>
<keyword evidence="1" id="KW-1133">Transmembrane helix</keyword>
<organism evidence="3 4">
    <name type="scientific">Hebeloma cylindrosporum</name>
    <dbReference type="NCBI Taxonomy" id="76867"/>
    <lineage>
        <taxon>Eukaryota</taxon>
        <taxon>Fungi</taxon>
        <taxon>Dikarya</taxon>
        <taxon>Basidiomycota</taxon>
        <taxon>Agaricomycotina</taxon>
        <taxon>Agaricomycetes</taxon>
        <taxon>Agaricomycetidae</taxon>
        <taxon>Agaricales</taxon>
        <taxon>Agaricineae</taxon>
        <taxon>Hymenogastraceae</taxon>
        <taxon>Hebeloma</taxon>
    </lineage>
</organism>
<reference evidence="4" key="2">
    <citation type="submission" date="2015-01" db="EMBL/GenBank/DDBJ databases">
        <title>Evolutionary Origins and Diversification of the Mycorrhizal Mutualists.</title>
        <authorList>
            <consortium name="DOE Joint Genome Institute"/>
            <consortium name="Mycorrhizal Genomics Consortium"/>
            <person name="Kohler A."/>
            <person name="Kuo A."/>
            <person name="Nagy L.G."/>
            <person name="Floudas D."/>
            <person name="Copeland A."/>
            <person name="Barry K.W."/>
            <person name="Cichocki N."/>
            <person name="Veneault-Fourrey C."/>
            <person name="LaButti K."/>
            <person name="Lindquist E.A."/>
            <person name="Lipzen A."/>
            <person name="Lundell T."/>
            <person name="Morin E."/>
            <person name="Murat C."/>
            <person name="Riley R."/>
            <person name="Ohm R."/>
            <person name="Sun H."/>
            <person name="Tunlid A."/>
            <person name="Henrissat B."/>
            <person name="Grigoriev I.V."/>
            <person name="Hibbett D.S."/>
            <person name="Martin F."/>
        </authorList>
    </citation>
    <scope>NUCLEOTIDE SEQUENCE [LARGE SCALE GENOMIC DNA]</scope>
    <source>
        <strain evidence="4">h7</strain>
    </source>
</reference>
<dbReference type="EMBL" id="KN831768">
    <property type="protein sequence ID" value="KIM48766.1"/>
    <property type="molecule type" value="Genomic_DNA"/>
</dbReference>
<protein>
    <submittedName>
        <fullName evidence="3">Uncharacterized protein</fullName>
    </submittedName>
</protein>
<evidence type="ECO:0000313" key="3">
    <source>
        <dbReference type="EMBL" id="KIM48766.1"/>
    </source>
</evidence>
<keyword evidence="1" id="KW-0812">Transmembrane</keyword>
<evidence type="ECO:0000313" key="4">
    <source>
        <dbReference type="Proteomes" id="UP000053424"/>
    </source>
</evidence>
<dbReference type="HOGENOM" id="CLU_2197291_0_0_1"/>
<feature type="chain" id="PRO_5002163116" evidence="2">
    <location>
        <begin position="18"/>
        <end position="108"/>
    </location>
</feature>
<evidence type="ECO:0000256" key="2">
    <source>
        <dbReference type="SAM" id="SignalP"/>
    </source>
</evidence>
<keyword evidence="4" id="KW-1185">Reference proteome</keyword>
<feature type="transmembrane region" description="Helical" evidence="1">
    <location>
        <begin position="78"/>
        <end position="100"/>
    </location>
</feature>